<dbReference type="EMBL" id="KZ668435">
    <property type="protein sequence ID" value="PPR87902.1"/>
    <property type="molecule type" value="Genomic_DNA"/>
</dbReference>
<name>A0A2P5W9Y1_GOSBA</name>
<dbReference type="AlphaFoldDB" id="A0A2P5W9Y1"/>
<keyword evidence="1" id="KW-0472">Membrane</keyword>
<evidence type="ECO:0000313" key="2">
    <source>
        <dbReference type="EMBL" id="PPR87902.1"/>
    </source>
</evidence>
<keyword evidence="1" id="KW-0812">Transmembrane</keyword>
<accession>A0A2P5W9Y1</accession>
<reference evidence="2 3" key="1">
    <citation type="submission" date="2015-01" db="EMBL/GenBank/DDBJ databases">
        <title>Genome of allotetraploid Gossypium barbadense reveals genomic plasticity and fiber elongation in cotton evolution.</title>
        <authorList>
            <person name="Chen X."/>
            <person name="Liu X."/>
            <person name="Zhao B."/>
            <person name="Zheng H."/>
            <person name="Hu Y."/>
            <person name="Lu G."/>
            <person name="Yang C."/>
            <person name="Chen J."/>
            <person name="Shan C."/>
            <person name="Zhang L."/>
            <person name="Zhou Y."/>
            <person name="Wang L."/>
            <person name="Guo W."/>
            <person name="Bai Y."/>
            <person name="Ruan J."/>
            <person name="Shangguan X."/>
            <person name="Mao Y."/>
            <person name="Jiang J."/>
            <person name="Zhu Y."/>
            <person name="Lei J."/>
            <person name="Kang H."/>
            <person name="Chen S."/>
            <person name="He X."/>
            <person name="Wang R."/>
            <person name="Wang Y."/>
            <person name="Chen J."/>
            <person name="Wang L."/>
            <person name="Yu S."/>
            <person name="Wang B."/>
            <person name="Wei J."/>
            <person name="Song S."/>
            <person name="Lu X."/>
            <person name="Gao Z."/>
            <person name="Gu W."/>
            <person name="Deng X."/>
            <person name="Ma D."/>
            <person name="Wang S."/>
            <person name="Liang W."/>
            <person name="Fang L."/>
            <person name="Cai C."/>
            <person name="Zhu X."/>
            <person name="Zhou B."/>
            <person name="Zhang Y."/>
            <person name="Chen Z."/>
            <person name="Xu S."/>
            <person name="Zhu R."/>
            <person name="Wang S."/>
            <person name="Zhang T."/>
            <person name="Zhao G."/>
        </authorList>
    </citation>
    <scope>NUCLEOTIDE SEQUENCE [LARGE SCALE GENOMIC DNA]</scope>
    <source>
        <strain evidence="3">cv. Xinhai21</strain>
        <tissue evidence="2">Leaf</tissue>
    </source>
</reference>
<keyword evidence="1" id="KW-1133">Transmembrane helix</keyword>
<gene>
    <name evidence="2" type="ORF">GOBAR_AA32786</name>
</gene>
<evidence type="ECO:0000313" key="3">
    <source>
        <dbReference type="Proteomes" id="UP000239757"/>
    </source>
</evidence>
<proteinExistence type="predicted"/>
<evidence type="ECO:0000256" key="1">
    <source>
        <dbReference type="SAM" id="Phobius"/>
    </source>
</evidence>
<sequence>MTPVVVVGVAIEAVVQLKEGFARAGQLSSLPVKAFPFRAMAYQARAPWLFVAWIEVVVLVVAVGVVELGQEQGMKRCFPHTLPELPSLSVPAP</sequence>
<organism evidence="2 3">
    <name type="scientific">Gossypium barbadense</name>
    <name type="common">Sea Island cotton</name>
    <name type="synonym">Hibiscus barbadensis</name>
    <dbReference type="NCBI Taxonomy" id="3634"/>
    <lineage>
        <taxon>Eukaryota</taxon>
        <taxon>Viridiplantae</taxon>
        <taxon>Streptophyta</taxon>
        <taxon>Embryophyta</taxon>
        <taxon>Tracheophyta</taxon>
        <taxon>Spermatophyta</taxon>
        <taxon>Magnoliopsida</taxon>
        <taxon>eudicotyledons</taxon>
        <taxon>Gunneridae</taxon>
        <taxon>Pentapetalae</taxon>
        <taxon>rosids</taxon>
        <taxon>malvids</taxon>
        <taxon>Malvales</taxon>
        <taxon>Malvaceae</taxon>
        <taxon>Malvoideae</taxon>
        <taxon>Gossypium</taxon>
    </lineage>
</organism>
<protein>
    <submittedName>
        <fullName evidence="2">Uncharacterized protein</fullName>
    </submittedName>
</protein>
<feature type="transmembrane region" description="Helical" evidence="1">
    <location>
        <begin position="46"/>
        <end position="66"/>
    </location>
</feature>
<dbReference type="Proteomes" id="UP000239757">
    <property type="component" value="Unassembled WGS sequence"/>
</dbReference>